<dbReference type="AlphaFoldDB" id="A0A0F8BNN3"/>
<dbReference type="InterPro" id="IPR032549">
    <property type="entry name" value="DUF4939"/>
</dbReference>
<name>A0A0F8BNN3_CERFI</name>
<feature type="compositionally biased region" description="Basic and acidic residues" evidence="1">
    <location>
        <begin position="138"/>
        <end position="153"/>
    </location>
</feature>
<dbReference type="OrthoDB" id="5101509at2759"/>
<evidence type="ECO:0000256" key="1">
    <source>
        <dbReference type="SAM" id="MobiDB-lite"/>
    </source>
</evidence>
<keyword evidence="4" id="KW-1185">Reference proteome</keyword>
<feature type="domain" description="DUF4939" evidence="2">
    <location>
        <begin position="140"/>
        <end position="223"/>
    </location>
</feature>
<proteinExistence type="predicted"/>
<sequence>MSDRLLPPFMPDGFKSFHAHISSEPEEWLKYFQAIYNYAELRSALTTESAKLQDQTTAHEADQKALLTTQAKLDVLKEQLKEQRQEAQDQISKARQNEGRALDMVQARTPRAASAPVRDPALETGEDPLFTETTSSSHRSERLPDPDKFDGNRQDLRRFVSQIHQKMTTNHDRFPTAQSRMAYVNNRLKGPAYALILPYVQEGYCQLSDYQEVLKVLDRAYGEPDQMNRARTELLHHDPPPPSYEYHQFANFLQALENRMNRFGFTTPFNTPAPPLRRATQLQANPSASDPPIFPSPTWLLLVLPLWLLQ</sequence>
<accession>A0A0F8BNN3</accession>
<gene>
    <name evidence="3" type="primary">FAM127C_1</name>
    <name evidence="3" type="ORF">CFO_g3501</name>
</gene>
<dbReference type="EMBL" id="LBBL01000177">
    <property type="protein sequence ID" value="KKF94148.1"/>
    <property type="molecule type" value="Genomic_DNA"/>
</dbReference>
<dbReference type="Pfam" id="PF16297">
    <property type="entry name" value="DUF4939"/>
    <property type="match status" value="1"/>
</dbReference>
<evidence type="ECO:0000259" key="2">
    <source>
        <dbReference type="Pfam" id="PF16297"/>
    </source>
</evidence>
<reference evidence="3 4" key="1">
    <citation type="submission" date="2015-04" db="EMBL/GenBank/DDBJ databases">
        <title>Genome sequence of Ceratocystis platani, a major pathogen of plane trees.</title>
        <authorList>
            <person name="Belbahri L."/>
        </authorList>
    </citation>
    <scope>NUCLEOTIDE SEQUENCE [LARGE SCALE GENOMIC DNA]</scope>
    <source>
        <strain evidence="3 4">CFO</strain>
    </source>
</reference>
<dbReference type="Proteomes" id="UP000034841">
    <property type="component" value="Unassembled WGS sequence"/>
</dbReference>
<feature type="region of interest" description="Disordered" evidence="1">
    <location>
        <begin position="86"/>
        <end position="153"/>
    </location>
</feature>
<evidence type="ECO:0000313" key="3">
    <source>
        <dbReference type="EMBL" id="KKF94148.1"/>
    </source>
</evidence>
<protein>
    <submittedName>
        <fullName evidence="3">Protein FAM127C</fullName>
    </submittedName>
</protein>
<organism evidence="3 4">
    <name type="scientific">Ceratocystis fimbriata f. sp. platani</name>
    <dbReference type="NCBI Taxonomy" id="88771"/>
    <lineage>
        <taxon>Eukaryota</taxon>
        <taxon>Fungi</taxon>
        <taxon>Dikarya</taxon>
        <taxon>Ascomycota</taxon>
        <taxon>Pezizomycotina</taxon>
        <taxon>Sordariomycetes</taxon>
        <taxon>Hypocreomycetidae</taxon>
        <taxon>Microascales</taxon>
        <taxon>Ceratocystidaceae</taxon>
        <taxon>Ceratocystis</taxon>
    </lineage>
</organism>
<comment type="caution">
    <text evidence="3">The sequence shown here is derived from an EMBL/GenBank/DDBJ whole genome shotgun (WGS) entry which is preliminary data.</text>
</comment>
<evidence type="ECO:0000313" key="4">
    <source>
        <dbReference type="Proteomes" id="UP000034841"/>
    </source>
</evidence>